<proteinExistence type="predicted"/>
<organism evidence="1 2">
    <name type="scientific">Blastococcus carthaginiensis</name>
    <dbReference type="NCBI Taxonomy" id="3050034"/>
    <lineage>
        <taxon>Bacteria</taxon>
        <taxon>Bacillati</taxon>
        <taxon>Actinomycetota</taxon>
        <taxon>Actinomycetes</taxon>
        <taxon>Geodermatophilales</taxon>
        <taxon>Geodermatophilaceae</taxon>
        <taxon>Blastococcus</taxon>
    </lineage>
</organism>
<evidence type="ECO:0000313" key="2">
    <source>
        <dbReference type="Proteomes" id="UP001233673"/>
    </source>
</evidence>
<comment type="caution">
    <text evidence="1">The sequence shown here is derived from an EMBL/GenBank/DDBJ whole genome shotgun (WGS) entry which is preliminary data.</text>
</comment>
<sequence length="413" mass="47117">MSVEQDLEELLQQPNSLPVLFVGSGLSLRYLKAPTWAALLERFAADAGRPMPYYRGKAGDDLPAVASLLAEDFFEQWFTKRKYQHSRREQQASVRQRADPLKFEIAKYLRTLRPVKKADMVAEVKALKSVRVHSVITTNWDTFLEESLPHLEVFVGQQDILFAQTQAIGEIYKIHGSVTDPSSMVLTAEDYEDYWAKNPYLIAKMLTMFVEHPVIFLGYSLTDPHIQRLLGNLIACLTASQVQVLNDRLVFVRRPRTPNEVESLNNAPLTIHGHSVNAREVVLSDFGLLYKVLNGLPQRFDVSLIRRLKHDVYELAFNTPPTGTVHVVDIEDDTDLDKVQVVIGVGIMARLGEKGYAQYDRWDVFRDMLKGSRQHDVKMLTEVLLPEIFKGAKYAPICYPLYRLFPVPGERCR</sequence>
<reference evidence="2" key="1">
    <citation type="submission" date="2023-05" db="EMBL/GenBank/DDBJ databases">
        <title>Draft genome of Pseudofrankia sp. BMG5.37.</title>
        <authorList>
            <person name="Gtari M."/>
            <person name="Ghodhbane F."/>
            <person name="Sbissi I."/>
        </authorList>
    </citation>
    <scope>NUCLEOTIDE SEQUENCE [LARGE SCALE GENOMIC DNA]</scope>
    <source>
        <strain evidence="2">BMG 814</strain>
    </source>
</reference>
<dbReference type="RefSeq" id="WP_306001583.1">
    <property type="nucleotide sequence ID" value="NZ_JASNFN010000036.1"/>
</dbReference>
<evidence type="ECO:0000313" key="1">
    <source>
        <dbReference type="EMBL" id="MDP5185051.1"/>
    </source>
</evidence>
<protein>
    <submittedName>
        <fullName evidence="1">SIR2 family protein</fullName>
    </submittedName>
</protein>
<name>A0ABT9IHK2_9ACTN</name>
<dbReference type="EMBL" id="JASNFN010000036">
    <property type="protein sequence ID" value="MDP5185051.1"/>
    <property type="molecule type" value="Genomic_DNA"/>
</dbReference>
<accession>A0ABT9IHK2</accession>
<dbReference type="Pfam" id="PF13289">
    <property type="entry name" value="SIR2_2"/>
    <property type="match status" value="1"/>
</dbReference>
<dbReference type="Proteomes" id="UP001233673">
    <property type="component" value="Unassembled WGS sequence"/>
</dbReference>
<gene>
    <name evidence="1" type="ORF">QOZ88_20660</name>
</gene>
<dbReference type="InterPro" id="IPR011202">
    <property type="entry name" value="UCP014677"/>
</dbReference>
<keyword evidence="2" id="KW-1185">Reference proteome</keyword>
<dbReference type="PIRSF" id="PIRSF014677">
    <property type="entry name" value="UCP014677"/>
    <property type="match status" value="1"/>
</dbReference>